<dbReference type="Proteomes" id="UP001341840">
    <property type="component" value="Unassembled WGS sequence"/>
</dbReference>
<accession>A0ABU6RJD1</accession>
<dbReference type="InterPro" id="IPR044694">
    <property type="entry name" value="NUP214"/>
</dbReference>
<keyword evidence="2" id="KW-1185">Reference proteome</keyword>
<evidence type="ECO:0000313" key="2">
    <source>
        <dbReference type="Proteomes" id="UP001341840"/>
    </source>
</evidence>
<dbReference type="InterPro" id="IPR015943">
    <property type="entry name" value="WD40/YVTN_repeat-like_dom_sf"/>
</dbReference>
<reference evidence="1 2" key="1">
    <citation type="journal article" date="2023" name="Plants (Basel)">
        <title>Bridging the Gap: Combining Genomics and Transcriptomics Approaches to Understand Stylosanthes scabra, an Orphan Legume from the Brazilian Caatinga.</title>
        <authorList>
            <person name="Ferreira-Neto J.R.C."/>
            <person name="da Silva M.D."/>
            <person name="Binneck E."/>
            <person name="de Melo N.F."/>
            <person name="da Silva R.H."/>
            <person name="de Melo A.L.T.M."/>
            <person name="Pandolfi V."/>
            <person name="Bustamante F.O."/>
            <person name="Brasileiro-Vidal A.C."/>
            <person name="Benko-Iseppon A.M."/>
        </authorList>
    </citation>
    <scope>NUCLEOTIDE SEQUENCE [LARGE SCALE GENOMIC DNA]</scope>
    <source>
        <tissue evidence="1">Leaves</tissue>
    </source>
</reference>
<organism evidence="1 2">
    <name type="scientific">Stylosanthes scabra</name>
    <dbReference type="NCBI Taxonomy" id="79078"/>
    <lineage>
        <taxon>Eukaryota</taxon>
        <taxon>Viridiplantae</taxon>
        <taxon>Streptophyta</taxon>
        <taxon>Embryophyta</taxon>
        <taxon>Tracheophyta</taxon>
        <taxon>Spermatophyta</taxon>
        <taxon>Magnoliopsida</taxon>
        <taxon>eudicotyledons</taxon>
        <taxon>Gunneridae</taxon>
        <taxon>Pentapetalae</taxon>
        <taxon>rosids</taxon>
        <taxon>fabids</taxon>
        <taxon>Fabales</taxon>
        <taxon>Fabaceae</taxon>
        <taxon>Papilionoideae</taxon>
        <taxon>50 kb inversion clade</taxon>
        <taxon>dalbergioids sensu lato</taxon>
        <taxon>Dalbergieae</taxon>
        <taxon>Pterocarpus clade</taxon>
        <taxon>Stylosanthes</taxon>
    </lineage>
</organism>
<name>A0ABU6RJD1_9FABA</name>
<dbReference type="SUPFAM" id="SSF117289">
    <property type="entry name" value="Nucleoporin domain"/>
    <property type="match status" value="1"/>
</dbReference>
<protein>
    <submittedName>
        <fullName evidence="1">Uncharacterized protein</fullName>
    </submittedName>
</protein>
<comment type="caution">
    <text evidence="1">The sequence shown here is derived from an EMBL/GenBank/DDBJ whole genome shotgun (WGS) entry which is preliminary data.</text>
</comment>
<dbReference type="Gene3D" id="2.130.10.10">
    <property type="entry name" value="YVTN repeat-like/Quinoprotein amine dehydrogenase"/>
    <property type="match status" value="1"/>
</dbReference>
<proteinExistence type="predicted"/>
<sequence>MGTSDPPIKVDVEDELQGELVGTNDYFFSKIGESVPVKAGNDSNYDLESLPSQPLAVSERFRLVFVAHSWGFFVVKTKDVIDSAKEFKEKGSGSLVQQLSLVDVSIGRVHCLALSTDNSTLAASVSGDIRFYSVPNFLNKEVKHSFSCSLNDSVTVKDMRWITTSDNSFVVLSNMGELYYGEVNSPLKCVMDCVEAVPESMS</sequence>
<gene>
    <name evidence="1" type="ORF">PIB30_056125</name>
</gene>
<dbReference type="PANTHER" id="PTHR34418">
    <property type="entry name" value="NUCLEAR PORE COMPLEX PROTEIN NUP214 ISOFORM X1"/>
    <property type="match status" value="1"/>
</dbReference>
<evidence type="ECO:0000313" key="1">
    <source>
        <dbReference type="EMBL" id="MED6124122.1"/>
    </source>
</evidence>
<dbReference type="PANTHER" id="PTHR34418:SF3">
    <property type="entry name" value="NUCLEAR PORE COMPLEX PROTEIN NUP214"/>
    <property type="match status" value="1"/>
</dbReference>
<dbReference type="EMBL" id="JASCZI010030653">
    <property type="protein sequence ID" value="MED6124122.1"/>
    <property type="molecule type" value="Genomic_DNA"/>
</dbReference>